<dbReference type="GO" id="GO:0003723">
    <property type="term" value="F:RNA binding"/>
    <property type="evidence" value="ECO:0007669"/>
    <property type="project" value="InterPro"/>
</dbReference>
<accession>E7MPF7</accession>
<dbReference type="Pfam" id="PF22435">
    <property type="entry name" value="MRM3-like_sub_bind"/>
    <property type="match status" value="1"/>
</dbReference>
<dbReference type="PANTHER" id="PTHR43191:SF2">
    <property type="entry name" value="RRNA METHYLTRANSFERASE 3, MITOCHONDRIAL"/>
    <property type="match status" value="1"/>
</dbReference>
<proteinExistence type="inferred from homology"/>
<dbReference type="InterPro" id="IPR029064">
    <property type="entry name" value="Ribosomal_eL30-like_sf"/>
</dbReference>
<dbReference type="eggNOG" id="COG0566">
    <property type="taxonomic scope" value="Bacteria"/>
</dbReference>
<comment type="caution">
    <text evidence="6">The sequence shown here is derived from an EMBL/GenBank/DDBJ whole genome shotgun (WGS) entry which is preliminary data.</text>
</comment>
<dbReference type="Gene3D" id="3.30.1330.30">
    <property type="match status" value="1"/>
</dbReference>
<dbReference type="AlphaFoldDB" id="E7MPF7"/>
<evidence type="ECO:0000313" key="7">
    <source>
        <dbReference type="Proteomes" id="UP000004097"/>
    </source>
</evidence>
<keyword evidence="3 6" id="KW-0808">Transferase</keyword>
<evidence type="ECO:0000259" key="4">
    <source>
        <dbReference type="Pfam" id="PF00588"/>
    </source>
</evidence>
<dbReference type="EMBL" id="AECQ01000028">
    <property type="protein sequence ID" value="EFW24062.1"/>
    <property type="molecule type" value="Genomic_DNA"/>
</dbReference>
<keyword evidence="2 6" id="KW-0489">Methyltransferase</keyword>
<dbReference type="InterPro" id="IPR051259">
    <property type="entry name" value="rRNA_Methyltransferase"/>
</dbReference>
<feature type="domain" description="tRNA/rRNA methyltransferase SpoU type" evidence="4">
    <location>
        <begin position="104"/>
        <end position="241"/>
    </location>
</feature>
<dbReference type="Gene3D" id="3.40.1280.10">
    <property type="match status" value="1"/>
</dbReference>
<evidence type="ECO:0000256" key="1">
    <source>
        <dbReference type="ARBA" id="ARBA00007228"/>
    </source>
</evidence>
<dbReference type="GO" id="GO:0008173">
    <property type="term" value="F:RNA methyltransferase activity"/>
    <property type="evidence" value="ECO:0007669"/>
    <property type="project" value="InterPro"/>
</dbReference>
<dbReference type="GO" id="GO:0032259">
    <property type="term" value="P:methylation"/>
    <property type="evidence" value="ECO:0007669"/>
    <property type="project" value="UniProtKB-KW"/>
</dbReference>
<dbReference type="SUPFAM" id="SSF55315">
    <property type="entry name" value="L30e-like"/>
    <property type="match status" value="1"/>
</dbReference>
<dbReference type="STRING" id="706433.HMPREF9430_01438"/>
<sequence length="247" mass="27341">MIMTMEKISSLQNAKIKNWTLLHKKKYRDETGLFLVEGEHLIGEALAANAVETIVTDTTSPFDFEHIVEVTPAIMAKLSENVSNVHYIAVCRQRKLDITKQNRLLLLDGIQDPGNLGTLIRTAISFGFDGVYCSTETCDLYNDKAIRSTQGALFHIPVVRKDFSTLIPALQSQGVKVIATSLQESTTMGEIPVTECMAFVMGNEGQGVHQDIIAQADFRVRIEMEGFESLNVAVAGGIIMYHYRSGK</sequence>
<dbReference type="GO" id="GO:0006396">
    <property type="term" value="P:RNA processing"/>
    <property type="evidence" value="ECO:0007669"/>
    <property type="project" value="InterPro"/>
</dbReference>
<dbReference type="InterPro" id="IPR053888">
    <property type="entry name" value="MRM3-like_sub_bind"/>
</dbReference>
<dbReference type="PANTHER" id="PTHR43191">
    <property type="entry name" value="RRNA METHYLTRANSFERASE 3"/>
    <property type="match status" value="1"/>
</dbReference>
<feature type="domain" description="MRM3-like substrate binding" evidence="5">
    <location>
        <begin position="13"/>
        <end position="81"/>
    </location>
</feature>
<organism evidence="6 7">
    <name type="scientific">Solobacterium moorei F0204</name>
    <dbReference type="NCBI Taxonomy" id="706433"/>
    <lineage>
        <taxon>Bacteria</taxon>
        <taxon>Bacillati</taxon>
        <taxon>Bacillota</taxon>
        <taxon>Erysipelotrichia</taxon>
        <taxon>Erysipelotrichales</taxon>
        <taxon>Erysipelotrichaceae</taxon>
        <taxon>Solobacterium</taxon>
    </lineage>
</organism>
<evidence type="ECO:0000256" key="3">
    <source>
        <dbReference type="ARBA" id="ARBA00022679"/>
    </source>
</evidence>
<dbReference type="Proteomes" id="UP000004097">
    <property type="component" value="Unassembled WGS sequence"/>
</dbReference>
<comment type="similarity">
    <text evidence="1">Belongs to the class IV-like SAM-binding methyltransferase superfamily. RNA methyltransferase TrmH family.</text>
</comment>
<gene>
    <name evidence="6" type="ORF">HMPREF9430_01438</name>
</gene>
<dbReference type="CDD" id="cd18095">
    <property type="entry name" value="SpoU-like_rRNA-MTase"/>
    <property type="match status" value="1"/>
</dbReference>
<evidence type="ECO:0000256" key="2">
    <source>
        <dbReference type="ARBA" id="ARBA00022603"/>
    </source>
</evidence>
<name>E7MPF7_9FIRM</name>
<protein>
    <submittedName>
        <fullName evidence="6">RNA methyltransferase, TrmH family</fullName>
    </submittedName>
</protein>
<evidence type="ECO:0000259" key="5">
    <source>
        <dbReference type="Pfam" id="PF22435"/>
    </source>
</evidence>
<evidence type="ECO:0000313" key="6">
    <source>
        <dbReference type="EMBL" id="EFW24062.1"/>
    </source>
</evidence>
<keyword evidence="7" id="KW-1185">Reference proteome</keyword>
<dbReference type="InterPro" id="IPR029028">
    <property type="entry name" value="Alpha/beta_knot_MTases"/>
</dbReference>
<dbReference type="HOGENOM" id="CLU_021322_3_2_9"/>
<reference evidence="6 7" key="1">
    <citation type="submission" date="2010-08" db="EMBL/GenBank/DDBJ databases">
        <authorList>
            <person name="Weinstock G."/>
            <person name="Sodergren E."/>
            <person name="Clifton S."/>
            <person name="Fulton L."/>
            <person name="Fulton B."/>
            <person name="Courtney L."/>
            <person name="Fronick C."/>
            <person name="Harrison M."/>
            <person name="Strong C."/>
            <person name="Farmer C."/>
            <person name="Delahaunty K."/>
            <person name="Markovic C."/>
            <person name="Hall O."/>
            <person name="Minx P."/>
            <person name="Tomlinson C."/>
            <person name="Mitreva M."/>
            <person name="Hou S."/>
            <person name="Chen J."/>
            <person name="Wollam A."/>
            <person name="Pepin K.H."/>
            <person name="Johnson M."/>
            <person name="Bhonagiri V."/>
            <person name="Zhang X."/>
            <person name="Suruliraj S."/>
            <person name="Warren W."/>
            <person name="Chinwalla A."/>
            <person name="Mardis E.R."/>
            <person name="Wilson R.K."/>
        </authorList>
    </citation>
    <scope>NUCLEOTIDE SEQUENCE [LARGE SCALE GENOMIC DNA]</scope>
    <source>
        <strain evidence="6 7">F0204</strain>
    </source>
</reference>
<dbReference type="SUPFAM" id="SSF75217">
    <property type="entry name" value="alpha/beta knot"/>
    <property type="match status" value="1"/>
</dbReference>
<dbReference type="Pfam" id="PF00588">
    <property type="entry name" value="SpoU_methylase"/>
    <property type="match status" value="1"/>
</dbReference>
<dbReference type="InterPro" id="IPR029026">
    <property type="entry name" value="tRNA_m1G_MTases_N"/>
</dbReference>
<dbReference type="InterPro" id="IPR001537">
    <property type="entry name" value="SpoU_MeTrfase"/>
</dbReference>